<evidence type="ECO:0000313" key="4">
    <source>
        <dbReference type="Proteomes" id="UP000176300"/>
    </source>
</evidence>
<dbReference type="InterPro" id="IPR025508">
    <property type="entry name" value="DUF4395"/>
</dbReference>
<dbReference type="EMBL" id="MFQS01000042">
    <property type="protein sequence ID" value="OGH82404.1"/>
    <property type="molecule type" value="Genomic_DNA"/>
</dbReference>
<name>A0A1F6NEZ7_9BACT</name>
<feature type="transmembrane region" description="Helical" evidence="1">
    <location>
        <begin position="101"/>
        <end position="131"/>
    </location>
</feature>
<accession>A0A1F6NEZ7</accession>
<keyword evidence="1" id="KW-1133">Transmembrane helix</keyword>
<protein>
    <recommendedName>
        <fullName evidence="2">DUF4395 domain-containing protein</fullName>
    </recommendedName>
</protein>
<evidence type="ECO:0000259" key="2">
    <source>
        <dbReference type="Pfam" id="PF14340"/>
    </source>
</evidence>
<dbReference type="STRING" id="1798697.A2373_03190"/>
<dbReference type="Proteomes" id="UP000176300">
    <property type="component" value="Unassembled WGS sequence"/>
</dbReference>
<feature type="domain" description="DUF4395" evidence="2">
    <location>
        <begin position="10"/>
        <end position="132"/>
    </location>
</feature>
<evidence type="ECO:0000256" key="1">
    <source>
        <dbReference type="SAM" id="Phobius"/>
    </source>
</evidence>
<reference evidence="3 4" key="1">
    <citation type="journal article" date="2016" name="Nat. Commun.">
        <title>Thousands of microbial genomes shed light on interconnected biogeochemical processes in an aquifer system.</title>
        <authorList>
            <person name="Anantharaman K."/>
            <person name="Brown C.T."/>
            <person name="Hug L.A."/>
            <person name="Sharon I."/>
            <person name="Castelle C.J."/>
            <person name="Probst A.J."/>
            <person name="Thomas B.C."/>
            <person name="Singh A."/>
            <person name="Wilkins M.J."/>
            <person name="Karaoz U."/>
            <person name="Brodie E.L."/>
            <person name="Williams K.H."/>
            <person name="Hubbard S.S."/>
            <person name="Banfield J.F."/>
        </authorList>
    </citation>
    <scope>NUCLEOTIDE SEQUENCE [LARGE SCALE GENOMIC DNA]</scope>
</reference>
<evidence type="ECO:0000313" key="3">
    <source>
        <dbReference type="EMBL" id="OGH82404.1"/>
    </source>
</evidence>
<feature type="transmembrane region" description="Helical" evidence="1">
    <location>
        <begin position="12"/>
        <end position="28"/>
    </location>
</feature>
<dbReference type="Pfam" id="PF14340">
    <property type="entry name" value="DUF4395"/>
    <property type="match status" value="1"/>
</dbReference>
<feature type="transmembrane region" description="Helical" evidence="1">
    <location>
        <begin position="75"/>
        <end position="95"/>
    </location>
</feature>
<dbReference type="AlphaFoldDB" id="A0A1F6NEZ7"/>
<keyword evidence="1" id="KW-0812">Transmembrane</keyword>
<organism evidence="3 4">
    <name type="scientific">Candidatus Magasanikbacteria bacterium RIFOXYB1_FULL_40_15</name>
    <dbReference type="NCBI Taxonomy" id="1798697"/>
    <lineage>
        <taxon>Bacteria</taxon>
        <taxon>Candidatus Magasanikiibacteriota</taxon>
    </lineage>
</organism>
<sequence>MGQCLIYNESLRFSRATYGVMLLIAILIRNQWLVLLAATLIILGVFTLKLNIPYQLHKLIRKNKIAPMPKELGELNFVAGATGMLLLIGFALVYFNKFVDFAWAYLLIVDLMIFLACFVGFCVATLTYIFFKKLFGKNKNNLQ</sequence>
<feature type="transmembrane region" description="Helical" evidence="1">
    <location>
        <begin position="34"/>
        <end position="54"/>
    </location>
</feature>
<proteinExistence type="predicted"/>
<comment type="caution">
    <text evidence="3">The sequence shown here is derived from an EMBL/GenBank/DDBJ whole genome shotgun (WGS) entry which is preliminary data.</text>
</comment>
<keyword evidence="1" id="KW-0472">Membrane</keyword>
<gene>
    <name evidence="3" type="ORF">A2373_03190</name>
</gene>